<dbReference type="EMBL" id="CP036279">
    <property type="protein sequence ID" value="QDU60961.1"/>
    <property type="molecule type" value="Genomic_DNA"/>
</dbReference>
<evidence type="ECO:0008006" key="4">
    <source>
        <dbReference type="Google" id="ProtNLM"/>
    </source>
</evidence>
<keyword evidence="3" id="KW-1185">Reference proteome</keyword>
<organism evidence="2 3">
    <name type="scientific">Kolteria novifilia</name>
    <dbReference type="NCBI Taxonomy" id="2527975"/>
    <lineage>
        <taxon>Bacteria</taxon>
        <taxon>Pseudomonadati</taxon>
        <taxon>Planctomycetota</taxon>
        <taxon>Planctomycetia</taxon>
        <taxon>Kolteriales</taxon>
        <taxon>Kolteriaceae</taxon>
        <taxon>Kolteria</taxon>
    </lineage>
</organism>
<evidence type="ECO:0000313" key="3">
    <source>
        <dbReference type="Proteomes" id="UP000317093"/>
    </source>
</evidence>
<gene>
    <name evidence="2" type="ORF">Pan216_18140</name>
</gene>
<evidence type="ECO:0000256" key="1">
    <source>
        <dbReference type="SAM" id="MobiDB-lite"/>
    </source>
</evidence>
<protein>
    <recommendedName>
        <fullName evidence="4">DUF4020 domain-containing protein</fullName>
    </recommendedName>
</protein>
<feature type="compositionally biased region" description="Basic and acidic residues" evidence="1">
    <location>
        <begin position="477"/>
        <end position="489"/>
    </location>
</feature>
<evidence type="ECO:0000313" key="2">
    <source>
        <dbReference type="EMBL" id="QDU60961.1"/>
    </source>
</evidence>
<dbReference type="AlphaFoldDB" id="A0A518B1V3"/>
<name>A0A518B1V3_9BACT</name>
<accession>A0A518B1V3</accession>
<feature type="region of interest" description="Disordered" evidence="1">
    <location>
        <begin position="469"/>
        <end position="489"/>
    </location>
</feature>
<sequence>MRPYERGQVAHVVSTRDGAKAFSESVPPAEWLCVLDSRCRHERPGQVDWASTDNPTVDPFSLYGLDSDAIPQQSENDSNPNNGETPIDAWDAFVVSERDQVVLASAKLPNVRGHLASSTPSLPMRLFWLAEWIGKALHEPATVWWALRQGPLHPDYCRIIERGLARFRDEIDATFQQAWSYVLEAWDASAQRRRLDWYDLKEDLNRDGWSPRGVRRFVSLGEPYLTIGPGLNRSPVPPTSVEAFREFVLSYVEVECPVPPRDAEIPDEWLHQVVRGLRTNLEAAARLKEEADDYDRSFICPLEEDDLPNLSDYDRTHGFSGCVFSFSRLYERLLDVDRARAREEFAAWPSDEHIAFARLRVWASGKRELATPEAFSRVVISLTDRVFWGSRHQRDLLTVLERRWAELPVGDRQRIEARLLSGPTRFEGESEEGFTERAAWEVMERLEWLRTNGCKFSFNVEQEISDRRPKAPNWKPEYAKHAAESREGRSGRVTTEIDCSVLLTGSIDSILPTASNLTATSTSSFQRLDPFAGLSAERPKRAYLALAHAAERKDFPVWAWKKFLDSDARTNDSSRFSAAIAARLCRCPDEVLSQLLFSATWWLQKVAKPMSTNFPDCFKSSLQRFIDVARVHPNSTSSAIGSSGRGRDWVTEAMNAPLGRIVRAIFDDPGFEATGTLAGYLDLLDQCLRLPGDARRHAIAILSLDVRWLHTKDTDWTDRNLLGVLNSDDQQDCDAFWSGVLYRSELLPPALYLRLKEELIRLCKAKPRLSEGHERSLAHLLIQGWVSTDENAGYRWLDSTEFRTALLEGGDELRSNVLWHFERVLENESADERREWQTRANNFFKDVWPRQREVKTPEVSARLLEFLVSHPDTFTALVDAVSPLLMTIENGMRYHVRFPPKAEDLIRSNPERFLHVMDIVLSENARDWPWGIVLKFDEFAKVWEAEDSLRSDPRFIELRRRWNTR</sequence>
<proteinExistence type="predicted"/>
<dbReference type="Proteomes" id="UP000317093">
    <property type="component" value="Chromosome"/>
</dbReference>
<dbReference type="KEGG" id="knv:Pan216_18140"/>
<reference evidence="2 3" key="1">
    <citation type="submission" date="2019-02" db="EMBL/GenBank/DDBJ databases">
        <title>Deep-cultivation of Planctomycetes and their phenomic and genomic characterization uncovers novel biology.</title>
        <authorList>
            <person name="Wiegand S."/>
            <person name="Jogler M."/>
            <person name="Boedeker C."/>
            <person name="Pinto D."/>
            <person name="Vollmers J."/>
            <person name="Rivas-Marin E."/>
            <person name="Kohn T."/>
            <person name="Peeters S.H."/>
            <person name="Heuer A."/>
            <person name="Rast P."/>
            <person name="Oberbeckmann S."/>
            <person name="Bunk B."/>
            <person name="Jeske O."/>
            <person name="Meyerdierks A."/>
            <person name="Storesund J.E."/>
            <person name="Kallscheuer N."/>
            <person name="Luecker S."/>
            <person name="Lage O.M."/>
            <person name="Pohl T."/>
            <person name="Merkel B.J."/>
            <person name="Hornburger P."/>
            <person name="Mueller R.-W."/>
            <person name="Bruemmer F."/>
            <person name="Labrenz M."/>
            <person name="Spormann A.M."/>
            <person name="Op den Camp H."/>
            <person name="Overmann J."/>
            <person name="Amann R."/>
            <person name="Jetten M.S.M."/>
            <person name="Mascher T."/>
            <person name="Medema M.H."/>
            <person name="Devos D.P."/>
            <person name="Kaster A.-K."/>
            <person name="Ovreas L."/>
            <person name="Rohde M."/>
            <person name="Galperin M.Y."/>
            <person name="Jogler C."/>
        </authorList>
    </citation>
    <scope>NUCLEOTIDE SEQUENCE [LARGE SCALE GENOMIC DNA]</scope>
    <source>
        <strain evidence="2 3">Pan216</strain>
    </source>
</reference>